<proteinExistence type="evidence at transcript level"/>
<feature type="region of interest" description="Disordered" evidence="1">
    <location>
        <begin position="221"/>
        <end position="242"/>
    </location>
</feature>
<sequence>MEDEAPAPWQELFLILRQSRNPQAAALCWIQEAKFSSLFPKRACFQELLSYLGSLVPQVDSATNRLNMVPRIVCYNQGLQRNLLCILARHDAELPKELVKKFTAECEQCYLSAENKTLLYYLSLIDGSLCTYAANAMLPSVEKLLKAPSENINSSMQATETTSRPKYLSKLTETFLNKCPDPANISMQTTISQANCTSRKRPLDDIEHTVAKKARLDISDEKAETSCSPNAKDSPDKIKPCEDEVKDKSDVNVDELRAFITTKDIKAFCGVLRPTNSSVIRQQCMEVYPQGAPVEWLSNVAENLLEESGPESIEVFLNAVCLPIVQAIKTTAARKFVQLIQSISVQFSDLVLNQLLVPLVANGIVEKVRVTFLVNVIRGHIGGCHVCVLLESALRNKLCAQNNFEGLMSLLQSLLNLNFAPDGKVVDIFCDFIVVYGTEQQKSFAFVKTIMAFLKNCGKILDESHLKMIKRVLDANKTTLKNACLALIDVT</sequence>
<dbReference type="PANTHER" id="PTHR32094">
    <property type="entry name" value="FANCONI ANEMIA GROUP E PROTEIN"/>
    <property type="match status" value="1"/>
</dbReference>
<dbReference type="GO" id="GO:0036297">
    <property type="term" value="P:interstrand cross-link repair"/>
    <property type="evidence" value="ECO:0007669"/>
    <property type="project" value="InterPro"/>
</dbReference>
<name>A0A6F9DHQ2_9ASCI</name>
<dbReference type="EMBL" id="LR787132">
    <property type="protein sequence ID" value="CAB3262994.1"/>
    <property type="molecule type" value="mRNA"/>
</dbReference>
<dbReference type="PANTHER" id="PTHR32094:SF5">
    <property type="entry name" value="FANCONI ANEMIA GROUP E PROTEIN"/>
    <property type="match status" value="1"/>
</dbReference>
<evidence type="ECO:0000313" key="2">
    <source>
        <dbReference type="EMBL" id="CAB3262994.1"/>
    </source>
</evidence>
<evidence type="ECO:0000256" key="1">
    <source>
        <dbReference type="SAM" id="MobiDB-lite"/>
    </source>
</evidence>
<dbReference type="AlphaFoldDB" id="A0A6F9DHQ2"/>
<dbReference type="Gene3D" id="1.25.40.480">
    <property type="match status" value="1"/>
</dbReference>
<organism evidence="2">
    <name type="scientific">Phallusia mammillata</name>
    <dbReference type="NCBI Taxonomy" id="59560"/>
    <lineage>
        <taxon>Eukaryota</taxon>
        <taxon>Metazoa</taxon>
        <taxon>Chordata</taxon>
        <taxon>Tunicata</taxon>
        <taxon>Ascidiacea</taxon>
        <taxon>Phlebobranchia</taxon>
        <taxon>Ascidiidae</taxon>
        <taxon>Phallusia</taxon>
    </lineage>
</organism>
<feature type="compositionally biased region" description="Basic and acidic residues" evidence="1">
    <location>
        <begin position="233"/>
        <end position="242"/>
    </location>
</feature>
<protein>
    <submittedName>
        <fullName evidence="2">Uncharacterized protein LOC100186252</fullName>
    </submittedName>
</protein>
<reference evidence="2" key="1">
    <citation type="submission" date="2020-04" db="EMBL/GenBank/DDBJ databases">
        <authorList>
            <person name="Neveu A P."/>
        </authorList>
    </citation>
    <scope>NUCLEOTIDE SEQUENCE</scope>
    <source>
        <tissue evidence="2">Whole embryo</tissue>
    </source>
</reference>
<accession>A0A6F9DHQ2</accession>
<gene>
    <name evidence="2" type="primary">LOC100186252</name>
</gene>
<dbReference type="InterPro" id="IPR039685">
    <property type="entry name" value="FANCE"/>
</dbReference>
<dbReference type="GO" id="GO:0043240">
    <property type="term" value="C:Fanconi anaemia nuclear complex"/>
    <property type="evidence" value="ECO:0007669"/>
    <property type="project" value="InterPro"/>
</dbReference>